<dbReference type="OrthoDB" id="4726347at2"/>
<feature type="domain" description="Haemophore haem-binding" evidence="1">
    <location>
        <begin position="34"/>
        <end position="110"/>
    </location>
</feature>
<dbReference type="AlphaFoldDB" id="A0A1S4V819"/>
<name>A0A1S4V819_9MYCO</name>
<dbReference type="KEGG" id="msao:MYCSP_00335"/>
<dbReference type="Pfam" id="PF16525">
    <property type="entry name" value="MHB"/>
    <property type="match status" value="1"/>
</dbReference>
<sequence>MKISRSLGYRTAAVSTIGAIATAIVSAPVSSAAPDCSQERLSNTVGSTTLAARGYLDNHPGARAVLDAAPDQPRAQAAANIRAYFTANPGEYHELRGILAPIGDAQRECNVTVLPPGLASAYDEFMAG</sequence>
<evidence type="ECO:0000259" key="1">
    <source>
        <dbReference type="Pfam" id="PF16525"/>
    </source>
</evidence>
<reference evidence="2 3" key="1">
    <citation type="submission" date="2016-12" db="EMBL/GenBank/DDBJ databases">
        <title>The new phylogeny of genus Mycobacterium.</title>
        <authorList>
            <person name="Tortoli E."/>
            <person name="Trovato A."/>
            <person name="Cirillo D.M."/>
        </authorList>
    </citation>
    <scope>NUCLEOTIDE SEQUENCE [LARGE SCALE GENOMIC DNA]</scope>
    <source>
        <strain evidence="2 3">CCUG 66554</strain>
    </source>
</reference>
<accession>A0A1S4V819</accession>
<dbReference type="EMBL" id="MVII01000031">
    <property type="protein sequence ID" value="ORB51487.1"/>
    <property type="molecule type" value="Genomic_DNA"/>
</dbReference>
<dbReference type="InterPro" id="IPR032407">
    <property type="entry name" value="MHB"/>
</dbReference>
<dbReference type="STRING" id="1578165.BKG68_16305"/>
<dbReference type="InterPro" id="IPR038378">
    <property type="entry name" value="MHB_sf"/>
</dbReference>
<protein>
    <submittedName>
        <fullName evidence="2">Hemophore-related protein</fullName>
    </submittedName>
</protein>
<evidence type="ECO:0000313" key="2">
    <source>
        <dbReference type="EMBL" id="ORB51487.1"/>
    </source>
</evidence>
<evidence type="ECO:0000313" key="3">
    <source>
        <dbReference type="Proteomes" id="UP000192434"/>
    </source>
</evidence>
<comment type="caution">
    <text evidence="2">The sequence shown here is derived from an EMBL/GenBank/DDBJ whole genome shotgun (WGS) entry which is preliminary data.</text>
</comment>
<dbReference type="Gene3D" id="1.20.20.20">
    <property type="entry name" value="Haemophore, haem-binding domain"/>
    <property type="match status" value="1"/>
</dbReference>
<dbReference type="Proteomes" id="UP000192434">
    <property type="component" value="Unassembled WGS sequence"/>
</dbReference>
<dbReference type="GO" id="GO:0020037">
    <property type="term" value="F:heme binding"/>
    <property type="evidence" value="ECO:0007669"/>
    <property type="project" value="InterPro"/>
</dbReference>
<gene>
    <name evidence="2" type="ORF">BST43_20515</name>
</gene>
<dbReference type="NCBIfam" id="TIGR04529">
    <property type="entry name" value="MTB_hemophore"/>
    <property type="match status" value="1"/>
</dbReference>
<dbReference type="RefSeq" id="WP_083018643.1">
    <property type="nucleotide sequence ID" value="NZ_CP010271.1"/>
</dbReference>
<proteinExistence type="predicted"/>
<organism evidence="2 3">
    <name type="scientific">Mycobacteroides saopaulense</name>
    <dbReference type="NCBI Taxonomy" id="1578165"/>
    <lineage>
        <taxon>Bacteria</taxon>
        <taxon>Bacillati</taxon>
        <taxon>Actinomycetota</taxon>
        <taxon>Actinomycetes</taxon>
        <taxon>Mycobacteriales</taxon>
        <taxon>Mycobacteriaceae</taxon>
        <taxon>Mycobacteroides</taxon>
    </lineage>
</organism>